<organism evidence="1 2">
    <name type="scientific">Paracidobacterium acidisoli</name>
    <dbReference type="NCBI Taxonomy" id="2303751"/>
    <lineage>
        <taxon>Bacteria</taxon>
        <taxon>Pseudomonadati</taxon>
        <taxon>Acidobacteriota</taxon>
        <taxon>Terriglobia</taxon>
        <taxon>Terriglobales</taxon>
        <taxon>Acidobacteriaceae</taxon>
        <taxon>Paracidobacterium</taxon>
    </lineage>
</organism>
<dbReference type="OrthoDB" id="108756at2"/>
<sequence>MATDRVHYYHADGNALGGTLNHPLGSVVPSQAELSLPAAGGFTSKRTGNFNYGEIVRIENAYTHALGSVSDKNGNFTTLISSVVEGLNILEIVTADRIVAQISVEHPRHEKRHPKVNFIGSQYVNLRIAGQPIIPKINPRILTPAPNLPDTAVYYDREFRKAIREQHKSRGGHETLREWIHERYGWVESEEELHERGYLHCSLVDTIYGEFPGETYGHCVNIPDVGKFYFGEVVLDQNSYRVIMLQAELGCPVSGKVSVATGGVNGSTSG</sequence>
<gene>
    <name evidence="1" type="ORF">D0Y96_06725</name>
</gene>
<dbReference type="EMBL" id="QVQT01000002">
    <property type="protein sequence ID" value="RFU17800.1"/>
    <property type="molecule type" value="Genomic_DNA"/>
</dbReference>
<reference evidence="1 2" key="1">
    <citation type="submission" date="2018-08" db="EMBL/GenBank/DDBJ databases">
        <title>Acidipila sp. 4G-K13, an acidobacterium isolated from forest soil.</title>
        <authorList>
            <person name="Gao Z.-H."/>
            <person name="Qiu L.-H."/>
        </authorList>
    </citation>
    <scope>NUCLEOTIDE SEQUENCE [LARGE SCALE GENOMIC DNA]</scope>
    <source>
        <strain evidence="1 2">4G-K13</strain>
    </source>
</reference>
<protein>
    <submittedName>
        <fullName evidence="1">Uncharacterized protein</fullName>
    </submittedName>
</protein>
<evidence type="ECO:0000313" key="2">
    <source>
        <dbReference type="Proteomes" id="UP000264702"/>
    </source>
</evidence>
<dbReference type="Proteomes" id="UP000264702">
    <property type="component" value="Unassembled WGS sequence"/>
</dbReference>
<evidence type="ECO:0000313" key="1">
    <source>
        <dbReference type="EMBL" id="RFU17800.1"/>
    </source>
</evidence>
<accession>A0A372IS59</accession>
<dbReference type="NCBIfam" id="NF040603">
    <property type="entry name" value="choice_anch_P"/>
    <property type="match status" value="1"/>
</dbReference>
<proteinExistence type="predicted"/>
<comment type="caution">
    <text evidence="1">The sequence shown here is derived from an EMBL/GenBank/DDBJ whole genome shotgun (WGS) entry which is preliminary data.</text>
</comment>
<dbReference type="AlphaFoldDB" id="A0A372IS59"/>
<dbReference type="RefSeq" id="WP_117298548.1">
    <property type="nucleotide sequence ID" value="NZ_QVQT02000002.1"/>
</dbReference>
<name>A0A372IS59_9BACT</name>
<keyword evidence="2" id="KW-1185">Reference proteome</keyword>